<dbReference type="SUPFAM" id="SSF101874">
    <property type="entry name" value="YceI-like"/>
    <property type="match status" value="1"/>
</dbReference>
<comment type="caution">
    <text evidence="3">The sequence shown here is derived from an EMBL/GenBank/DDBJ whole genome shotgun (WGS) entry which is preliminary data.</text>
</comment>
<proteinExistence type="predicted"/>
<feature type="signal peptide" evidence="1">
    <location>
        <begin position="1"/>
        <end position="20"/>
    </location>
</feature>
<dbReference type="RefSeq" id="WP_188450215.1">
    <property type="nucleotide sequence ID" value="NZ_BMFO01000005.1"/>
</dbReference>
<evidence type="ECO:0000259" key="2">
    <source>
        <dbReference type="SMART" id="SM00867"/>
    </source>
</evidence>
<dbReference type="PANTHER" id="PTHR34406:SF1">
    <property type="entry name" value="PROTEIN YCEI"/>
    <property type="match status" value="1"/>
</dbReference>
<keyword evidence="4" id="KW-1185">Reference proteome</keyword>
<dbReference type="SMART" id="SM00867">
    <property type="entry name" value="YceI"/>
    <property type="match status" value="1"/>
</dbReference>
<dbReference type="InterPro" id="IPR007372">
    <property type="entry name" value="Lipid/polyisoprenoid-bd_YceI"/>
</dbReference>
<dbReference type="Pfam" id="PF04264">
    <property type="entry name" value="YceI"/>
    <property type="match status" value="1"/>
</dbReference>
<feature type="domain" description="Lipid/polyisoprenoid-binding YceI-like" evidence="2">
    <location>
        <begin position="22"/>
        <end position="186"/>
    </location>
</feature>
<sequence length="190" mass="20419">MKRLVLIALAAAAFASPAFAAKYEIDPTHTQVQFGYNHFGFSNITGRFDQVTGQFELDTANLGKSSIAIEIPVSSITTGVDKLDQHLLGADFFDAAKYPTATFKSKMVHVAGPKDLHLMGDLTIHGVTKPVTFAVKVNGIGEHPMRKVPAAGFDATTVIKRSDFGLGAYVPAVSDEVTLRITLEAFQPKP</sequence>
<dbReference type="Proteomes" id="UP000632858">
    <property type="component" value="Unassembled WGS sequence"/>
</dbReference>
<evidence type="ECO:0000256" key="1">
    <source>
        <dbReference type="SAM" id="SignalP"/>
    </source>
</evidence>
<gene>
    <name evidence="3" type="ORF">GCM10010960_19450</name>
</gene>
<evidence type="ECO:0000313" key="3">
    <source>
        <dbReference type="EMBL" id="GGF97834.1"/>
    </source>
</evidence>
<protein>
    <recommendedName>
        <fullName evidence="2">Lipid/polyisoprenoid-binding YceI-like domain-containing protein</fullName>
    </recommendedName>
</protein>
<accession>A0A917CS79</accession>
<organism evidence="3 4">
    <name type="scientific">Arenimonas maotaiensis</name>
    <dbReference type="NCBI Taxonomy" id="1446479"/>
    <lineage>
        <taxon>Bacteria</taxon>
        <taxon>Pseudomonadati</taxon>
        <taxon>Pseudomonadota</taxon>
        <taxon>Gammaproteobacteria</taxon>
        <taxon>Lysobacterales</taxon>
        <taxon>Lysobacteraceae</taxon>
        <taxon>Arenimonas</taxon>
    </lineage>
</organism>
<dbReference type="Gene3D" id="2.40.128.110">
    <property type="entry name" value="Lipid/polyisoprenoid-binding, YceI-like"/>
    <property type="match status" value="1"/>
</dbReference>
<keyword evidence="1" id="KW-0732">Signal</keyword>
<feature type="chain" id="PRO_5037709664" description="Lipid/polyisoprenoid-binding YceI-like domain-containing protein" evidence="1">
    <location>
        <begin position="21"/>
        <end position="190"/>
    </location>
</feature>
<reference evidence="3" key="2">
    <citation type="submission" date="2020-09" db="EMBL/GenBank/DDBJ databases">
        <authorList>
            <person name="Sun Q."/>
            <person name="Zhou Y."/>
        </authorList>
    </citation>
    <scope>NUCLEOTIDE SEQUENCE</scope>
    <source>
        <strain evidence="3">CGMCC 1.12726</strain>
    </source>
</reference>
<dbReference type="EMBL" id="BMFO01000005">
    <property type="protein sequence ID" value="GGF97834.1"/>
    <property type="molecule type" value="Genomic_DNA"/>
</dbReference>
<reference evidence="3" key="1">
    <citation type="journal article" date="2014" name="Int. J. Syst. Evol. Microbiol.">
        <title>Complete genome sequence of Corynebacterium casei LMG S-19264T (=DSM 44701T), isolated from a smear-ripened cheese.</title>
        <authorList>
            <consortium name="US DOE Joint Genome Institute (JGI-PGF)"/>
            <person name="Walter F."/>
            <person name="Albersmeier A."/>
            <person name="Kalinowski J."/>
            <person name="Ruckert C."/>
        </authorList>
    </citation>
    <scope>NUCLEOTIDE SEQUENCE</scope>
    <source>
        <strain evidence="3">CGMCC 1.12726</strain>
    </source>
</reference>
<dbReference type="PANTHER" id="PTHR34406">
    <property type="entry name" value="PROTEIN YCEI"/>
    <property type="match status" value="1"/>
</dbReference>
<name>A0A917CS79_9GAMM</name>
<dbReference type="InterPro" id="IPR036761">
    <property type="entry name" value="TTHA0802/YceI-like_sf"/>
</dbReference>
<dbReference type="AlphaFoldDB" id="A0A917CS79"/>
<evidence type="ECO:0000313" key="4">
    <source>
        <dbReference type="Proteomes" id="UP000632858"/>
    </source>
</evidence>